<feature type="transmembrane region" description="Helical" evidence="5">
    <location>
        <begin position="78"/>
        <end position="105"/>
    </location>
</feature>
<protein>
    <recommendedName>
        <fullName evidence="8">DoxX</fullName>
    </recommendedName>
</protein>
<evidence type="ECO:0000313" key="6">
    <source>
        <dbReference type="EMBL" id="QDU66796.1"/>
    </source>
</evidence>
<accession>A0A518BIK5</accession>
<keyword evidence="7" id="KW-1185">Reference proteome</keyword>
<proteinExistence type="predicted"/>
<dbReference type="RefSeq" id="WP_145064603.1">
    <property type="nucleotide sequence ID" value="NZ_CP036287.1"/>
</dbReference>
<organism evidence="6 7">
    <name type="scientific">Engelhardtia mirabilis</name>
    <dbReference type="NCBI Taxonomy" id="2528011"/>
    <lineage>
        <taxon>Bacteria</taxon>
        <taxon>Pseudomonadati</taxon>
        <taxon>Planctomycetota</taxon>
        <taxon>Planctomycetia</taxon>
        <taxon>Planctomycetia incertae sedis</taxon>
        <taxon>Engelhardtia</taxon>
    </lineage>
</organism>
<dbReference type="Pfam" id="PF07681">
    <property type="entry name" value="DoxX"/>
    <property type="match status" value="1"/>
</dbReference>
<feature type="transmembrane region" description="Helical" evidence="5">
    <location>
        <begin position="117"/>
        <end position="138"/>
    </location>
</feature>
<reference evidence="6 7" key="1">
    <citation type="submission" date="2019-02" db="EMBL/GenBank/DDBJ databases">
        <title>Deep-cultivation of Planctomycetes and their phenomic and genomic characterization uncovers novel biology.</title>
        <authorList>
            <person name="Wiegand S."/>
            <person name="Jogler M."/>
            <person name="Boedeker C."/>
            <person name="Pinto D."/>
            <person name="Vollmers J."/>
            <person name="Rivas-Marin E."/>
            <person name="Kohn T."/>
            <person name="Peeters S.H."/>
            <person name="Heuer A."/>
            <person name="Rast P."/>
            <person name="Oberbeckmann S."/>
            <person name="Bunk B."/>
            <person name="Jeske O."/>
            <person name="Meyerdierks A."/>
            <person name="Storesund J.E."/>
            <person name="Kallscheuer N."/>
            <person name="Luecker S."/>
            <person name="Lage O.M."/>
            <person name="Pohl T."/>
            <person name="Merkel B.J."/>
            <person name="Hornburger P."/>
            <person name="Mueller R.-W."/>
            <person name="Bruemmer F."/>
            <person name="Labrenz M."/>
            <person name="Spormann A.M."/>
            <person name="Op den Camp H."/>
            <person name="Overmann J."/>
            <person name="Amann R."/>
            <person name="Jetten M.S.M."/>
            <person name="Mascher T."/>
            <person name="Medema M.H."/>
            <person name="Devos D.P."/>
            <person name="Kaster A.-K."/>
            <person name="Ovreas L."/>
            <person name="Rohde M."/>
            <person name="Galperin M.Y."/>
            <person name="Jogler C."/>
        </authorList>
    </citation>
    <scope>NUCLEOTIDE SEQUENCE [LARGE SCALE GENOMIC DNA]</scope>
    <source>
        <strain evidence="6 7">Pla133</strain>
    </source>
</reference>
<gene>
    <name evidence="6" type="ORF">Pla133_18720</name>
</gene>
<keyword evidence="4 5" id="KW-0472">Membrane</keyword>
<dbReference type="EMBL" id="CP036287">
    <property type="protein sequence ID" value="QDU66796.1"/>
    <property type="molecule type" value="Genomic_DNA"/>
</dbReference>
<keyword evidence="3 5" id="KW-1133">Transmembrane helix</keyword>
<evidence type="ECO:0000256" key="4">
    <source>
        <dbReference type="ARBA" id="ARBA00023136"/>
    </source>
</evidence>
<evidence type="ECO:0000256" key="3">
    <source>
        <dbReference type="ARBA" id="ARBA00022989"/>
    </source>
</evidence>
<evidence type="ECO:0000256" key="5">
    <source>
        <dbReference type="SAM" id="Phobius"/>
    </source>
</evidence>
<evidence type="ECO:0000256" key="1">
    <source>
        <dbReference type="ARBA" id="ARBA00004141"/>
    </source>
</evidence>
<feature type="transmembrane region" description="Helical" evidence="5">
    <location>
        <begin position="12"/>
        <end position="32"/>
    </location>
</feature>
<evidence type="ECO:0000313" key="7">
    <source>
        <dbReference type="Proteomes" id="UP000316921"/>
    </source>
</evidence>
<name>A0A518BIK5_9BACT</name>
<sequence length="162" mass="17082">MASSSQPRPTAGLVLIRVAAGALLTRAGLLGLPGETTGGAYIRDSVEAALPDLPGLARWWGESVLLENPDAIAFLWKWLVLAVGLGLVFGALTRPLGAIGTLLMLNAWLFGAAESALLHLLLAACCFGCFMSGAGRFLGLDLVLDASLAQWLTWAPKRKRGW</sequence>
<dbReference type="AlphaFoldDB" id="A0A518BIK5"/>
<keyword evidence="2 5" id="KW-0812">Transmembrane</keyword>
<dbReference type="GO" id="GO:0016020">
    <property type="term" value="C:membrane"/>
    <property type="evidence" value="ECO:0007669"/>
    <property type="project" value="UniProtKB-SubCell"/>
</dbReference>
<evidence type="ECO:0008006" key="8">
    <source>
        <dbReference type="Google" id="ProtNLM"/>
    </source>
</evidence>
<dbReference type="Proteomes" id="UP000316921">
    <property type="component" value="Chromosome"/>
</dbReference>
<comment type="subcellular location">
    <subcellularLocation>
        <location evidence="1">Membrane</location>
        <topology evidence="1">Multi-pass membrane protein</topology>
    </subcellularLocation>
</comment>
<dbReference type="InterPro" id="IPR032808">
    <property type="entry name" value="DoxX"/>
</dbReference>
<dbReference type="KEGG" id="pbap:Pla133_18720"/>
<evidence type="ECO:0000256" key="2">
    <source>
        <dbReference type="ARBA" id="ARBA00022692"/>
    </source>
</evidence>